<dbReference type="Pfam" id="PF12804">
    <property type="entry name" value="NTP_transf_3"/>
    <property type="match status" value="1"/>
</dbReference>
<keyword evidence="1" id="KW-0963">Cytoplasm</keyword>
<dbReference type="SUPFAM" id="SSF53448">
    <property type="entry name" value="Nucleotide-diphospho-sugar transferases"/>
    <property type="match status" value="1"/>
</dbReference>
<sequence length="192" mass="20023">MAGGRSRRYGGDKSNALVGGRPLIERAIAALEQVVQDVVVVTSRQLPDGVVTPSIPDRFVDAGPLGGLHAALHTAVEYGSSGVLLLACDMPLITPEVLRAVAVAMDQGPAVAPLRDAGIEPLCAAYHIDTLQTAEDLLIGNDLSLHRFFKEVGGIPIDLEALGMECGDVFFNVNEQADCIRANALLAGSPSG</sequence>
<keyword evidence="6" id="KW-0342">GTP-binding</keyword>
<keyword evidence="3" id="KW-0479">Metal-binding</keyword>
<dbReference type="InterPro" id="IPR013482">
    <property type="entry name" value="Molybde_CF_guanTrfase"/>
</dbReference>
<keyword evidence="4" id="KW-0547">Nucleotide-binding</keyword>
<keyword evidence="7" id="KW-0501">Molybdenum cofactor biosynthesis</keyword>
<dbReference type="PANTHER" id="PTHR19136:SF81">
    <property type="entry name" value="MOLYBDENUM COFACTOR GUANYLYLTRANSFERASE"/>
    <property type="match status" value="1"/>
</dbReference>
<dbReference type="GO" id="GO:0046872">
    <property type="term" value="F:metal ion binding"/>
    <property type="evidence" value="ECO:0007669"/>
    <property type="project" value="UniProtKB-KW"/>
</dbReference>
<dbReference type="GO" id="GO:0016779">
    <property type="term" value="F:nucleotidyltransferase activity"/>
    <property type="evidence" value="ECO:0007669"/>
    <property type="project" value="UniProtKB-ARBA"/>
</dbReference>
<keyword evidence="2" id="KW-0808">Transferase</keyword>
<dbReference type="InterPro" id="IPR029044">
    <property type="entry name" value="Nucleotide-diphossugar_trans"/>
</dbReference>
<dbReference type="EMBL" id="UINC01001086">
    <property type="protein sequence ID" value="SUZ70289.1"/>
    <property type="molecule type" value="Genomic_DNA"/>
</dbReference>
<dbReference type="InterPro" id="IPR025877">
    <property type="entry name" value="MobA-like_NTP_Trfase"/>
</dbReference>
<dbReference type="GO" id="GO:0006777">
    <property type="term" value="P:Mo-molybdopterin cofactor biosynthetic process"/>
    <property type="evidence" value="ECO:0007669"/>
    <property type="project" value="UniProtKB-KW"/>
</dbReference>
<proteinExistence type="predicted"/>
<evidence type="ECO:0000256" key="4">
    <source>
        <dbReference type="ARBA" id="ARBA00022741"/>
    </source>
</evidence>
<dbReference type="Gene3D" id="3.90.550.10">
    <property type="entry name" value="Spore Coat Polysaccharide Biosynthesis Protein SpsA, Chain A"/>
    <property type="match status" value="1"/>
</dbReference>
<dbReference type="PANTHER" id="PTHR19136">
    <property type="entry name" value="MOLYBDENUM COFACTOR GUANYLYLTRANSFERASE"/>
    <property type="match status" value="1"/>
</dbReference>
<gene>
    <name evidence="9" type="ORF">METZ01_LOCUS23143</name>
</gene>
<accession>A0A381PWI2</accession>
<evidence type="ECO:0000256" key="1">
    <source>
        <dbReference type="ARBA" id="ARBA00022490"/>
    </source>
</evidence>
<keyword evidence="5" id="KW-0460">Magnesium</keyword>
<reference evidence="9" key="1">
    <citation type="submission" date="2018-05" db="EMBL/GenBank/DDBJ databases">
        <authorList>
            <person name="Lanie J.A."/>
            <person name="Ng W.-L."/>
            <person name="Kazmierczak K.M."/>
            <person name="Andrzejewski T.M."/>
            <person name="Davidsen T.M."/>
            <person name="Wayne K.J."/>
            <person name="Tettelin H."/>
            <person name="Glass J.I."/>
            <person name="Rusch D."/>
            <person name="Podicherti R."/>
            <person name="Tsui H.-C.T."/>
            <person name="Winkler M.E."/>
        </authorList>
    </citation>
    <scope>NUCLEOTIDE SEQUENCE</scope>
</reference>
<organism evidence="9">
    <name type="scientific">marine metagenome</name>
    <dbReference type="NCBI Taxonomy" id="408172"/>
    <lineage>
        <taxon>unclassified sequences</taxon>
        <taxon>metagenomes</taxon>
        <taxon>ecological metagenomes</taxon>
    </lineage>
</organism>
<dbReference type="CDD" id="cd02503">
    <property type="entry name" value="MobA"/>
    <property type="match status" value="1"/>
</dbReference>
<evidence type="ECO:0000313" key="9">
    <source>
        <dbReference type="EMBL" id="SUZ70289.1"/>
    </source>
</evidence>
<evidence type="ECO:0000256" key="5">
    <source>
        <dbReference type="ARBA" id="ARBA00022842"/>
    </source>
</evidence>
<dbReference type="GO" id="GO:0005525">
    <property type="term" value="F:GTP binding"/>
    <property type="evidence" value="ECO:0007669"/>
    <property type="project" value="UniProtKB-KW"/>
</dbReference>
<protein>
    <recommendedName>
        <fullName evidence="8">MobA-like NTP transferase domain-containing protein</fullName>
    </recommendedName>
</protein>
<evidence type="ECO:0000256" key="7">
    <source>
        <dbReference type="ARBA" id="ARBA00023150"/>
    </source>
</evidence>
<dbReference type="AlphaFoldDB" id="A0A381PWI2"/>
<feature type="domain" description="MobA-like NTP transferase" evidence="8">
    <location>
        <begin position="1"/>
        <end position="137"/>
    </location>
</feature>
<evidence type="ECO:0000259" key="8">
    <source>
        <dbReference type="Pfam" id="PF12804"/>
    </source>
</evidence>
<evidence type="ECO:0000256" key="3">
    <source>
        <dbReference type="ARBA" id="ARBA00022723"/>
    </source>
</evidence>
<evidence type="ECO:0000256" key="2">
    <source>
        <dbReference type="ARBA" id="ARBA00022679"/>
    </source>
</evidence>
<evidence type="ECO:0000256" key="6">
    <source>
        <dbReference type="ARBA" id="ARBA00023134"/>
    </source>
</evidence>
<name>A0A381PWI2_9ZZZZ</name>